<feature type="domain" description="ABC-type glycine betaine transport system substrate-binding" evidence="1">
    <location>
        <begin position="49"/>
        <end position="319"/>
    </location>
</feature>
<dbReference type="Proteomes" id="UP001500635">
    <property type="component" value="Unassembled WGS sequence"/>
</dbReference>
<proteinExistence type="predicted"/>
<dbReference type="InterPro" id="IPR007210">
    <property type="entry name" value="ABC_Gly_betaine_transp_sub-bd"/>
</dbReference>
<evidence type="ECO:0000313" key="3">
    <source>
        <dbReference type="Proteomes" id="UP001500635"/>
    </source>
</evidence>
<dbReference type="CDD" id="cd13611">
    <property type="entry name" value="PBP2_YehZ"/>
    <property type="match status" value="1"/>
</dbReference>
<evidence type="ECO:0000259" key="1">
    <source>
        <dbReference type="Pfam" id="PF04069"/>
    </source>
</evidence>
<reference evidence="3" key="1">
    <citation type="journal article" date="2019" name="Int. J. Syst. Evol. Microbiol.">
        <title>The Global Catalogue of Microorganisms (GCM) 10K type strain sequencing project: providing services to taxonomists for standard genome sequencing and annotation.</title>
        <authorList>
            <consortium name="The Broad Institute Genomics Platform"/>
            <consortium name="The Broad Institute Genome Sequencing Center for Infectious Disease"/>
            <person name="Wu L."/>
            <person name="Ma J."/>
        </authorList>
    </citation>
    <scope>NUCLEOTIDE SEQUENCE [LARGE SCALE GENOMIC DNA]</scope>
    <source>
        <strain evidence="3">JCM 17688</strain>
    </source>
</reference>
<name>A0ABP8K007_9ACTN</name>
<protein>
    <submittedName>
        <fullName evidence="2">Glycine betaine ABC transporter substrate-binding protein</fullName>
    </submittedName>
</protein>
<evidence type="ECO:0000313" key="2">
    <source>
        <dbReference type="EMBL" id="GAA4398729.1"/>
    </source>
</evidence>
<sequence>MTARWRAGVATLAATVMLTVTGGCGLHSSSGAFVSGQSVDGRHPLAGASIVVTSKSFTEGVILGKMTVTLLAAEGAKVTDMTNAPGSMSARQAQTSGHADIQWEYTGTGWVSYLGQSSVISDPHELWQQVHDRELRNGLTWLPPANFNDTYAFAMNDAQYKRTGIRTMSDIRKLPPAQRTFCVDAEFASRPDGLGPMLVKYSMPLGAPGGVPRTAITTMDQGIVYTATAKGTCLFGEVYTTDGRIKNLNLHVLQDDRHYFLPYSGTPVIRTVVLQRYPQIGPIVDEISKRLSDSVMQELNGRVDIDGEDPATVAADWLRSQHLIR</sequence>
<keyword evidence="3" id="KW-1185">Reference proteome</keyword>
<dbReference type="Gene3D" id="3.40.190.10">
    <property type="entry name" value="Periplasmic binding protein-like II"/>
    <property type="match status" value="1"/>
</dbReference>
<dbReference type="PROSITE" id="PS51257">
    <property type="entry name" value="PROKAR_LIPOPROTEIN"/>
    <property type="match status" value="1"/>
</dbReference>
<dbReference type="EMBL" id="BAABFR010000064">
    <property type="protein sequence ID" value="GAA4398729.1"/>
    <property type="molecule type" value="Genomic_DNA"/>
</dbReference>
<organism evidence="2 3">
    <name type="scientific">Tsukamurella soli</name>
    <dbReference type="NCBI Taxonomy" id="644556"/>
    <lineage>
        <taxon>Bacteria</taxon>
        <taxon>Bacillati</taxon>
        <taxon>Actinomycetota</taxon>
        <taxon>Actinomycetes</taxon>
        <taxon>Mycobacteriales</taxon>
        <taxon>Tsukamurellaceae</taxon>
        <taxon>Tsukamurella</taxon>
    </lineage>
</organism>
<dbReference type="Pfam" id="PF04069">
    <property type="entry name" value="OpuAC"/>
    <property type="match status" value="1"/>
</dbReference>
<comment type="caution">
    <text evidence="2">The sequence shown here is derived from an EMBL/GenBank/DDBJ whole genome shotgun (WGS) entry which is preliminary data.</text>
</comment>
<dbReference type="Gene3D" id="3.40.190.120">
    <property type="entry name" value="Osmoprotection protein (prox), domain 2"/>
    <property type="match status" value="1"/>
</dbReference>
<dbReference type="SUPFAM" id="SSF53850">
    <property type="entry name" value="Periplasmic binding protein-like II"/>
    <property type="match status" value="1"/>
</dbReference>
<accession>A0ABP8K007</accession>
<gene>
    <name evidence="2" type="ORF">GCM10023147_35280</name>
</gene>